<evidence type="ECO:0000313" key="1">
    <source>
        <dbReference type="EMBL" id="KEA55899.1"/>
    </source>
</evidence>
<name>A0A071M4R3_9BURK</name>
<proteinExistence type="predicted"/>
<protein>
    <submittedName>
        <fullName evidence="1">Uncharacterized protein</fullName>
    </submittedName>
</protein>
<reference evidence="1" key="1">
    <citation type="submission" date="2014-04" db="EMBL/GenBank/DDBJ databases">
        <title>In planta biocontrol of soil-borne Fusarium wilt of banana through a plant endophytic bacterium, Burkholderia cenocepacia 869T2.</title>
        <authorList>
            <person name="Ho Y.-N."/>
            <person name="Chiang H.-M."/>
            <person name="Chao C.-P."/>
            <person name="Su C.-C."/>
            <person name="Hsu H.-F."/>
            <person name="Guo C.-T."/>
            <person name="Hsieh J.-L."/>
            <person name="Huang C.-C."/>
        </authorList>
    </citation>
    <scope>NUCLEOTIDE SEQUENCE [LARGE SCALE GENOMIC DNA]</scope>
    <source>
        <strain evidence="1">869T2</strain>
    </source>
</reference>
<sequence>MSAAPSIKVRTHDGGSRTQVFVNALSQFRPFAHQISRHGFGFVGMCELAQQTADLSKSLV</sequence>
<dbReference type="EMBL" id="JJOA01000034">
    <property type="protein sequence ID" value="KEA55899.1"/>
    <property type="molecule type" value="Genomic_DNA"/>
</dbReference>
<comment type="caution">
    <text evidence="1">The sequence shown here is derived from an EMBL/GenBank/DDBJ whole genome shotgun (WGS) entry which is preliminary data.</text>
</comment>
<gene>
    <name evidence="1" type="ORF">DT99_29630</name>
</gene>
<accession>A0A071M4R3</accession>
<organism evidence="1">
    <name type="scientific">Burkholderia cenocepacia</name>
    <dbReference type="NCBI Taxonomy" id="95486"/>
    <lineage>
        <taxon>Bacteria</taxon>
        <taxon>Pseudomonadati</taxon>
        <taxon>Pseudomonadota</taxon>
        <taxon>Betaproteobacteria</taxon>
        <taxon>Burkholderiales</taxon>
        <taxon>Burkholderiaceae</taxon>
        <taxon>Burkholderia</taxon>
        <taxon>Burkholderia cepacia complex</taxon>
    </lineage>
</organism>
<dbReference type="AlphaFoldDB" id="A0A071M4R3"/>